<feature type="domain" description="Leucine-binding protein" evidence="4">
    <location>
        <begin position="50"/>
        <end position="360"/>
    </location>
</feature>
<organism evidence="5 6">
    <name type="scientific">Paenibacillus lycopersici</name>
    <dbReference type="NCBI Taxonomy" id="2704462"/>
    <lineage>
        <taxon>Bacteria</taxon>
        <taxon>Bacillati</taxon>
        <taxon>Bacillota</taxon>
        <taxon>Bacilli</taxon>
        <taxon>Bacillales</taxon>
        <taxon>Paenibacillaceae</taxon>
        <taxon>Paenibacillus</taxon>
    </lineage>
</organism>
<dbReference type="Pfam" id="PF13458">
    <property type="entry name" value="Peripla_BP_6"/>
    <property type="match status" value="1"/>
</dbReference>
<feature type="chain" id="PRO_5025636796" evidence="3">
    <location>
        <begin position="26"/>
        <end position="382"/>
    </location>
</feature>
<accession>A0A6C0G0S0</accession>
<dbReference type="CDD" id="cd06344">
    <property type="entry name" value="PBP1_ABC_HAAT-like"/>
    <property type="match status" value="1"/>
</dbReference>
<reference evidence="5 6" key="1">
    <citation type="submission" date="2020-01" db="EMBL/GenBank/DDBJ databases">
        <title>Paenibacillus sp. nov., isolated from tomato rhizosphere.</title>
        <authorList>
            <person name="Weon H.-Y."/>
            <person name="Lee S.A."/>
        </authorList>
    </citation>
    <scope>NUCLEOTIDE SEQUENCE [LARGE SCALE GENOMIC DNA]</scope>
    <source>
        <strain evidence="5 6">12200R-189</strain>
    </source>
</reference>
<keyword evidence="2 3" id="KW-0732">Signal</keyword>
<protein>
    <submittedName>
        <fullName evidence="5">ABC transporter substrate-binding protein</fullName>
    </submittedName>
</protein>
<evidence type="ECO:0000256" key="3">
    <source>
        <dbReference type="SAM" id="SignalP"/>
    </source>
</evidence>
<dbReference type="InterPro" id="IPR028081">
    <property type="entry name" value="Leu-bd"/>
</dbReference>
<dbReference type="Gene3D" id="3.40.50.2300">
    <property type="match status" value="2"/>
</dbReference>
<dbReference type="RefSeq" id="WP_162358399.1">
    <property type="nucleotide sequence ID" value="NZ_CP048209.1"/>
</dbReference>
<dbReference type="InterPro" id="IPR028082">
    <property type="entry name" value="Peripla_BP_I"/>
</dbReference>
<feature type="signal peptide" evidence="3">
    <location>
        <begin position="1"/>
        <end position="25"/>
    </location>
</feature>
<evidence type="ECO:0000313" key="6">
    <source>
        <dbReference type="Proteomes" id="UP000476064"/>
    </source>
</evidence>
<evidence type="ECO:0000259" key="4">
    <source>
        <dbReference type="Pfam" id="PF13458"/>
    </source>
</evidence>
<gene>
    <name evidence="5" type="ORF">GXP70_19570</name>
</gene>
<dbReference type="InterPro" id="IPR051010">
    <property type="entry name" value="BCAA_transport"/>
</dbReference>
<evidence type="ECO:0000256" key="2">
    <source>
        <dbReference type="ARBA" id="ARBA00022729"/>
    </source>
</evidence>
<sequence>MRRKAIAFIAAAALMTMCLASCSRAGSLSQERDQALRKQTGDILVGVAWPFASRNDGFREGLQLALDEINEHGVLGHRLQLIEQDDNNSVTEGLEIAQSFSGNLKLTAVIGHRSSAVTVPAAQDYDHAGLLLLAPSSTAPALTASGMERVIRLIPNDKQIGSAMAKFAFAQGYRHAAIFYTNDEYGRGLANAFEDEAERNGTQIVDRVSDYKDLNDLRRLADKWKLLGCDAVFVAESMPEGAALISDLRKAGVEAPILGGDGLDSAALAETAGEAAEQAVVASIFDPTDKADAVQQFVRRYKDRYGAEPGKMAAQGYDALQLLAYALTKAGTREPSKLAETLKGTKSWQGVAGLHSFDGQGDVSGMPIILKRLEGGKFHYLP</sequence>
<name>A0A6C0G0S0_9BACL</name>
<comment type="similarity">
    <text evidence="1">Belongs to the leucine-binding protein family.</text>
</comment>
<dbReference type="AlphaFoldDB" id="A0A6C0G0S0"/>
<dbReference type="KEGG" id="plyc:GXP70_19570"/>
<keyword evidence="6" id="KW-1185">Reference proteome</keyword>
<dbReference type="PANTHER" id="PTHR30483">
    <property type="entry name" value="LEUCINE-SPECIFIC-BINDING PROTEIN"/>
    <property type="match status" value="1"/>
</dbReference>
<dbReference type="EMBL" id="CP048209">
    <property type="protein sequence ID" value="QHT61962.1"/>
    <property type="molecule type" value="Genomic_DNA"/>
</dbReference>
<evidence type="ECO:0000256" key="1">
    <source>
        <dbReference type="ARBA" id="ARBA00010062"/>
    </source>
</evidence>
<dbReference type="Proteomes" id="UP000476064">
    <property type="component" value="Chromosome"/>
</dbReference>
<evidence type="ECO:0000313" key="5">
    <source>
        <dbReference type="EMBL" id="QHT61962.1"/>
    </source>
</evidence>
<dbReference type="SUPFAM" id="SSF53822">
    <property type="entry name" value="Periplasmic binding protein-like I"/>
    <property type="match status" value="1"/>
</dbReference>
<dbReference type="PANTHER" id="PTHR30483:SF6">
    <property type="entry name" value="PERIPLASMIC BINDING PROTEIN OF ABC TRANSPORTER FOR NATURAL AMINO ACIDS"/>
    <property type="match status" value="1"/>
</dbReference>
<proteinExistence type="inferred from homology"/>